<feature type="chain" id="PRO_5043141094" evidence="1">
    <location>
        <begin position="29"/>
        <end position="124"/>
    </location>
</feature>
<evidence type="ECO:0000313" key="3">
    <source>
        <dbReference type="Proteomes" id="UP000275846"/>
    </source>
</evidence>
<accession>A0A183SAF8</accession>
<organism evidence="4">
    <name type="scientific">Schistocephalus solidus</name>
    <name type="common">Tapeworm</name>
    <dbReference type="NCBI Taxonomy" id="70667"/>
    <lineage>
        <taxon>Eukaryota</taxon>
        <taxon>Metazoa</taxon>
        <taxon>Spiralia</taxon>
        <taxon>Lophotrochozoa</taxon>
        <taxon>Platyhelminthes</taxon>
        <taxon>Cestoda</taxon>
        <taxon>Eucestoda</taxon>
        <taxon>Diphyllobothriidea</taxon>
        <taxon>Diphyllobothriidae</taxon>
        <taxon>Schistocephalus</taxon>
    </lineage>
</organism>
<dbReference type="WBParaSite" id="SSLN_0000125501-mRNA-1">
    <property type="protein sequence ID" value="SSLN_0000125501-mRNA-1"/>
    <property type="gene ID" value="SSLN_0000125501"/>
</dbReference>
<protein>
    <submittedName>
        <fullName evidence="4">Secreted protein</fullName>
    </submittedName>
</protein>
<dbReference type="EMBL" id="UYSU01001899">
    <property type="protein sequence ID" value="VDL87165.1"/>
    <property type="molecule type" value="Genomic_DNA"/>
</dbReference>
<reference evidence="4" key="1">
    <citation type="submission" date="2016-06" db="UniProtKB">
        <authorList>
            <consortium name="WormBaseParasite"/>
        </authorList>
    </citation>
    <scope>IDENTIFICATION</scope>
</reference>
<dbReference type="Proteomes" id="UP000275846">
    <property type="component" value="Unassembled WGS sequence"/>
</dbReference>
<reference evidence="2 3" key="2">
    <citation type="submission" date="2018-11" db="EMBL/GenBank/DDBJ databases">
        <authorList>
            <consortium name="Pathogen Informatics"/>
        </authorList>
    </citation>
    <scope>NUCLEOTIDE SEQUENCE [LARGE SCALE GENOMIC DNA]</scope>
    <source>
        <strain evidence="2 3">NST_G2</strain>
    </source>
</reference>
<evidence type="ECO:0000256" key="1">
    <source>
        <dbReference type="SAM" id="SignalP"/>
    </source>
</evidence>
<keyword evidence="1" id="KW-0732">Signal</keyword>
<proteinExistence type="predicted"/>
<feature type="signal peptide" evidence="1">
    <location>
        <begin position="1"/>
        <end position="28"/>
    </location>
</feature>
<evidence type="ECO:0000313" key="4">
    <source>
        <dbReference type="WBParaSite" id="SSLN_0000125501-mRNA-1"/>
    </source>
</evidence>
<name>A0A183SAF8_SCHSO</name>
<gene>
    <name evidence="2" type="ORF">SSLN_LOCUS1206</name>
</gene>
<dbReference type="AlphaFoldDB" id="A0A183SAF8"/>
<evidence type="ECO:0000313" key="2">
    <source>
        <dbReference type="EMBL" id="VDL87165.1"/>
    </source>
</evidence>
<keyword evidence="3" id="KW-1185">Reference proteome</keyword>
<sequence length="124" mass="14378">MMMMMMMTMMMMMMMIMMMMMMLMMIRGLVIQASNFLSLQQSTFLSPYAQRYIPSLPLFVGGKRQHLRRWQLPIGLPCAHSVRQWVLTYLIREGTPAKTRPIGMTNSELLPIISQPNQMPSLGI</sequence>